<name>A0A5B7H099_PORTR</name>
<protein>
    <submittedName>
        <fullName evidence="2">Uncharacterized protein</fullName>
    </submittedName>
</protein>
<reference evidence="2 3" key="1">
    <citation type="submission" date="2019-05" db="EMBL/GenBank/DDBJ databases">
        <title>Another draft genome of Portunus trituberculatus and its Hox gene families provides insights of decapod evolution.</title>
        <authorList>
            <person name="Jeong J.-H."/>
            <person name="Song I."/>
            <person name="Kim S."/>
            <person name="Choi T."/>
            <person name="Kim D."/>
            <person name="Ryu S."/>
            <person name="Kim W."/>
        </authorList>
    </citation>
    <scope>NUCLEOTIDE SEQUENCE [LARGE SCALE GENOMIC DNA]</scope>
    <source>
        <tissue evidence="2">Muscle</tissue>
    </source>
</reference>
<sequence length="81" mass="8985">MNSHHRPSSPTHPRTTRPRSVCVKRPRGRDLEDRGARRACCPSLINFAILDSSRDSAIIHVQGPRFVTGAARGAGRVRTTR</sequence>
<gene>
    <name evidence="2" type="ORF">E2C01_060174</name>
</gene>
<evidence type="ECO:0000256" key="1">
    <source>
        <dbReference type="SAM" id="MobiDB-lite"/>
    </source>
</evidence>
<evidence type="ECO:0000313" key="2">
    <source>
        <dbReference type="EMBL" id="MPC66031.1"/>
    </source>
</evidence>
<feature type="compositionally biased region" description="Basic residues" evidence="1">
    <location>
        <begin position="14"/>
        <end position="27"/>
    </location>
</feature>
<dbReference type="Proteomes" id="UP000324222">
    <property type="component" value="Unassembled WGS sequence"/>
</dbReference>
<dbReference type="EMBL" id="VSRR010024178">
    <property type="protein sequence ID" value="MPC66031.1"/>
    <property type="molecule type" value="Genomic_DNA"/>
</dbReference>
<feature type="region of interest" description="Disordered" evidence="1">
    <location>
        <begin position="1"/>
        <end position="35"/>
    </location>
</feature>
<keyword evidence="3" id="KW-1185">Reference proteome</keyword>
<evidence type="ECO:0000313" key="3">
    <source>
        <dbReference type="Proteomes" id="UP000324222"/>
    </source>
</evidence>
<comment type="caution">
    <text evidence="2">The sequence shown here is derived from an EMBL/GenBank/DDBJ whole genome shotgun (WGS) entry which is preliminary data.</text>
</comment>
<accession>A0A5B7H099</accession>
<proteinExistence type="predicted"/>
<organism evidence="2 3">
    <name type="scientific">Portunus trituberculatus</name>
    <name type="common">Swimming crab</name>
    <name type="synonym">Neptunus trituberculatus</name>
    <dbReference type="NCBI Taxonomy" id="210409"/>
    <lineage>
        <taxon>Eukaryota</taxon>
        <taxon>Metazoa</taxon>
        <taxon>Ecdysozoa</taxon>
        <taxon>Arthropoda</taxon>
        <taxon>Crustacea</taxon>
        <taxon>Multicrustacea</taxon>
        <taxon>Malacostraca</taxon>
        <taxon>Eumalacostraca</taxon>
        <taxon>Eucarida</taxon>
        <taxon>Decapoda</taxon>
        <taxon>Pleocyemata</taxon>
        <taxon>Brachyura</taxon>
        <taxon>Eubrachyura</taxon>
        <taxon>Portunoidea</taxon>
        <taxon>Portunidae</taxon>
        <taxon>Portuninae</taxon>
        <taxon>Portunus</taxon>
    </lineage>
</organism>
<dbReference type="AlphaFoldDB" id="A0A5B7H099"/>